<dbReference type="FunFam" id="3.40.50.150:FF:000305">
    <property type="entry name" value="S-adenosyl-L-methionine-dependent methyltransferase superfamily protein"/>
    <property type="match status" value="1"/>
</dbReference>
<dbReference type="SUPFAM" id="SSF51045">
    <property type="entry name" value="WW domain"/>
    <property type="match status" value="1"/>
</dbReference>
<evidence type="ECO:0000256" key="6">
    <source>
        <dbReference type="ARBA" id="ARBA00049075"/>
    </source>
</evidence>
<dbReference type="GO" id="GO:0071164">
    <property type="term" value="F:RNA cap trimethylguanosine synthase activity"/>
    <property type="evidence" value="ECO:0007669"/>
    <property type="project" value="TreeGrafter"/>
</dbReference>
<evidence type="ECO:0000256" key="2">
    <source>
        <dbReference type="ARBA" id="ARBA00025783"/>
    </source>
</evidence>
<dbReference type="EMBL" id="NQVE01000018">
    <property type="protein sequence ID" value="RAL53594.1"/>
    <property type="molecule type" value="Genomic_DNA"/>
</dbReference>
<evidence type="ECO:0000256" key="5">
    <source>
        <dbReference type="ARBA" id="ARBA00048763"/>
    </source>
</evidence>
<dbReference type="InterPro" id="IPR019012">
    <property type="entry name" value="RNA_cap_Gua-N2-MeTrfase"/>
</dbReference>
<dbReference type="PANTHER" id="PTHR14741:SF32">
    <property type="entry name" value="TRIMETHYLGUANOSINE SYNTHASE"/>
    <property type="match status" value="1"/>
</dbReference>
<protein>
    <recommendedName>
        <fullName evidence="1">Trimethylguanosine synthase</fullName>
    </recommendedName>
    <alternativeName>
        <fullName evidence="7">Cap-specific guanine-N(2) methyltransferase</fullName>
    </alternativeName>
</protein>
<dbReference type="InterPro" id="IPR001202">
    <property type="entry name" value="WW_dom"/>
</dbReference>
<feature type="compositionally biased region" description="Basic and acidic residues" evidence="8">
    <location>
        <begin position="240"/>
        <end position="249"/>
    </location>
</feature>
<comment type="catalytic activity">
    <reaction evidence="6">
        <text>a 5'-end (N(7)-methyl 5'-triphosphoguanosine)-ribonucleoside in snRNA + S-adenosyl-L-methionine = a 5'-end (N(2),N(7)-dimethyl 5'-triphosphoguanosine)-ribonucleoside in snRNA + S-adenosyl-L-homocysteine + H(+)</text>
        <dbReference type="Rhea" id="RHEA:78471"/>
        <dbReference type="Rhea" id="RHEA-COMP:19085"/>
        <dbReference type="Rhea" id="RHEA-COMP:19087"/>
        <dbReference type="ChEBI" id="CHEBI:15378"/>
        <dbReference type="ChEBI" id="CHEBI:57856"/>
        <dbReference type="ChEBI" id="CHEBI:59789"/>
        <dbReference type="ChEBI" id="CHEBI:156461"/>
        <dbReference type="ChEBI" id="CHEBI:172880"/>
    </reaction>
    <physiologicalReaction direction="left-to-right" evidence="6">
        <dbReference type="Rhea" id="RHEA:78472"/>
    </physiologicalReaction>
</comment>
<organism evidence="10 11">
    <name type="scientific">Cuscuta australis</name>
    <dbReference type="NCBI Taxonomy" id="267555"/>
    <lineage>
        <taxon>Eukaryota</taxon>
        <taxon>Viridiplantae</taxon>
        <taxon>Streptophyta</taxon>
        <taxon>Embryophyta</taxon>
        <taxon>Tracheophyta</taxon>
        <taxon>Spermatophyta</taxon>
        <taxon>Magnoliopsida</taxon>
        <taxon>eudicotyledons</taxon>
        <taxon>Gunneridae</taxon>
        <taxon>Pentapetalae</taxon>
        <taxon>asterids</taxon>
        <taxon>lamiids</taxon>
        <taxon>Solanales</taxon>
        <taxon>Convolvulaceae</taxon>
        <taxon>Cuscuteae</taxon>
        <taxon>Cuscuta</taxon>
        <taxon>Cuscuta subgen. Grammica</taxon>
        <taxon>Cuscuta sect. Cleistogrammica</taxon>
    </lineage>
</organism>
<dbReference type="Gene3D" id="2.20.70.10">
    <property type="match status" value="1"/>
</dbReference>
<dbReference type="PANTHER" id="PTHR14741">
    <property type="entry name" value="S-ADENOSYLMETHIONINE-DEPENDENT METHYLTRANSFERASE RELATED"/>
    <property type="match status" value="1"/>
</dbReference>
<reference evidence="10 11" key="1">
    <citation type="submission" date="2018-06" db="EMBL/GenBank/DDBJ databases">
        <title>The Genome of Cuscuta australis (Dodder) Provides Insight into the Evolution of Plant Parasitism.</title>
        <authorList>
            <person name="Liu H."/>
        </authorList>
    </citation>
    <scope>NUCLEOTIDE SEQUENCE [LARGE SCALE GENOMIC DNA]</scope>
    <source>
        <strain evidence="11">cv. Yunnan</strain>
        <tissue evidence="10">Vines</tissue>
    </source>
</reference>
<comment type="caution">
    <text evidence="10">The sequence shown here is derived from an EMBL/GenBank/DDBJ whole genome shotgun (WGS) entry which is preliminary data.</text>
</comment>
<evidence type="ECO:0000256" key="8">
    <source>
        <dbReference type="SAM" id="MobiDB-lite"/>
    </source>
</evidence>
<comment type="catalytic activity">
    <reaction evidence="5">
        <text>a 5'-end (N(2),N(7)-dimethyl 5'-triphosphoguanosine)-ribonucleoside in snRNA + S-adenosyl-L-methionine = a 5'-end (N(2),N(2),N(7)-trimethyl 5'-triphosphoguanosine)-ribonucleoside in snRNA + S-adenosyl-L-homocysteine + H(+)</text>
        <dbReference type="Rhea" id="RHEA:78479"/>
        <dbReference type="Rhea" id="RHEA-COMP:19087"/>
        <dbReference type="Rhea" id="RHEA-COMP:19089"/>
        <dbReference type="ChEBI" id="CHEBI:15378"/>
        <dbReference type="ChEBI" id="CHEBI:57856"/>
        <dbReference type="ChEBI" id="CHEBI:59789"/>
        <dbReference type="ChEBI" id="CHEBI:167623"/>
        <dbReference type="ChEBI" id="CHEBI:172880"/>
    </reaction>
    <physiologicalReaction direction="left-to-right" evidence="5">
        <dbReference type="Rhea" id="RHEA:78480"/>
    </physiologicalReaction>
</comment>
<dbReference type="Pfam" id="PF09445">
    <property type="entry name" value="Methyltransf_15"/>
    <property type="match status" value="1"/>
</dbReference>
<evidence type="ECO:0000256" key="4">
    <source>
        <dbReference type="ARBA" id="ARBA00048740"/>
    </source>
</evidence>
<feature type="compositionally biased region" description="Polar residues" evidence="8">
    <location>
        <begin position="173"/>
        <end position="191"/>
    </location>
</feature>
<dbReference type="CDD" id="cd02440">
    <property type="entry name" value="AdoMet_MTases"/>
    <property type="match status" value="1"/>
</dbReference>
<dbReference type="SUPFAM" id="SSF53335">
    <property type="entry name" value="S-adenosyl-L-methionine-dependent methyltransferases"/>
    <property type="match status" value="1"/>
</dbReference>
<keyword evidence="11" id="KW-1185">Reference proteome</keyword>
<name>A0A328E6E9_9ASTE</name>
<dbReference type="AlphaFoldDB" id="A0A328E6E9"/>
<comment type="similarity">
    <text evidence="2">Belongs to the methyltransferase superfamily. Trimethylguanosine synthase family.</text>
</comment>
<dbReference type="InterPro" id="IPR036020">
    <property type="entry name" value="WW_dom_sf"/>
</dbReference>
<feature type="domain" description="WW" evidence="9">
    <location>
        <begin position="313"/>
        <end position="341"/>
    </location>
</feature>
<dbReference type="PROSITE" id="PS50020">
    <property type="entry name" value="WW_DOMAIN_2"/>
    <property type="match status" value="1"/>
</dbReference>
<proteinExistence type="inferred from homology"/>
<feature type="region of interest" description="Disordered" evidence="8">
    <location>
        <begin position="160"/>
        <end position="249"/>
    </location>
</feature>
<dbReference type="CDD" id="cd00201">
    <property type="entry name" value="WW"/>
    <property type="match status" value="1"/>
</dbReference>
<comment type="catalytic activity">
    <reaction evidence="4">
        <text>a 5'-end (N(7)-methyl 5'-triphosphoguanosine)-ribonucleoside in snoRNA + S-adenosyl-L-methionine = a 5'-end (N(2),N(7)-dimethyl 5'-triphosphoguanosine)-ribonucleoside in snoRNA + S-adenosyl-L-homocysteine + H(+)</text>
        <dbReference type="Rhea" id="RHEA:78475"/>
        <dbReference type="Rhea" id="RHEA-COMP:19086"/>
        <dbReference type="Rhea" id="RHEA-COMP:19088"/>
        <dbReference type="ChEBI" id="CHEBI:15378"/>
        <dbReference type="ChEBI" id="CHEBI:57856"/>
        <dbReference type="ChEBI" id="CHEBI:59789"/>
        <dbReference type="ChEBI" id="CHEBI:156461"/>
        <dbReference type="ChEBI" id="CHEBI:172880"/>
    </reaction>
    <physiologicalReaction direction="left-to-right" evidence="4">
        <dbReference type="Rhea" id="RHEA:78476"/>
    </physiologicalReaction>
</comment>
<comment type="catalytic activity">
    <reaction evidence="3">
        <text>a 5'-end (N(2),N(7)-dimethyl 5'-triphosphoguanosine)-ribonucleoside in snoRNA + S-adenosyl-L-methionine = a 5'-end (N(2),N(2),N(7)-trimethyl 5'-triphosphoguanosine)-ribonucleoside in snoRNA + S-adenosyl-L-homocysteine + H(+)</text>
        <dbReference type="Rhea" id="RHEA:78507"/>
        <dbReference type="Rhea" id="RHEA-COMP:19088"/>
        <dbReference type="Rhea" id="RHEA-COMP:19090"/>
        <dbReference type="ChEBI" id="CHEBI:15378"/>
        <dbReference type="ChEBI" id="CHEBI:57856"/>
        <dbReference type="ChEBI" id="CHEBI:59789"/>
        <dbReference type="ChEBI" id="CHEBI:167623"/>
        <dbReference type="ChEBI" id="CHEBI:172880"/>
    </reaction>
    <physiologicalReaction direction="left-to-right" evidence="3">
        <dbReference type="Rhea" id="RHEA:78508"/>
    </physiologicalReaction>
</comment>
<feature type="compositionally biased region" description="Acidic residues" evidence="8">
    <location>
        <begin position="198"/>
        <end position="208"/>
    </location>
</feature>
<evidence type="ECO:0000313" key="10">
    <source>
        <dbReference type="EMBL" id="RAL53594.1"/>
    </source>
</evidence>
<sequence>MHTHLGYHYWGQIAKFWCVSPSRPGTQKLLLVIADALSRSLRNFKGNMESIAVEDETPYITALGSLFKLTEVYLSDDTSVDVHTCLPSMEASKTINEDAVDSISSEFKSFTEDMELAKLMSVMGLPMSFRTKRGNGVLREKRKQKMKDKLSASMECNPIQDDVQEPFGENVGESASSEVPCKSSESLSSMLTGKESELSDFDAADGVDEVCHPPDGVKDSISSISSSANSTVDDPVTSDPGRDQDLSSEFLSREKDEIVLKEDIGILENVILDGMVGIVCDEKDPKGGQMEESICVKSAFAVDHDARSAFDHWKVYWDNFYSRNYFHNAITQECSWDPPAGMEDLVYVNISDTPTVPQNDTAYLGASLTCLKEFSTQAISSHQQSICDLSVDYKGDEGFLDNQIHDSVGDKLVNDALCNTSSVKRKQKSRRAKSKKNISIQNGDFPFTNEGFHRSLSKYWCQRYSLFTKYDEGIQMDEEGWFSVTPEPLAKHHANRCAGGTVVDLFTGVGGNAIQFAQRCGHVIAIDIDPMKIDYAQHNAAIYGVCDRIDFIRADSLILAPALKVDVVYMSPPWGGPDYAKVKKFDIKSMLKPHDGYYLFNVGKGIASKVVMFLPRNVDINQLAEIALSANPSWSLEVFCPISSNLVENFLCFQGSSRSYLSIHLHYFF</sequence>
<evidence type="ECO:0000256" key="3">
    <source>
        <dbReference type="ARBA" id="ARBA00047418"/>
    </source>
</evidence>
<evidence type="ECO:0000256" key="7">
    <source>
        <dbReference type="ARBA" id="ARBA00049790"/>
    </source>
</evidence>
<dbReference type="SMART" id="SM00456">
    <property type="entry name" value="WW"/>
    <property type="match status" value="1"/>
</dbReference>
<evidence type="ECO:0000313" key="11">
    <source>
        <dbReference type="Proteomes" id="UP000249390"/>
    </source>
</evidence>
<accession>A0A328E6E9</accession>
<evidence type="ECO:0000256" key="1">
    <source>
        <dbReference type="ARBA" id="ARBA00018517"/>
    </source>
</evidence>
<gene>
    <name evidence="10" type="ORF">DM860_012209</name>
</gene>
<feature type="compositionally biased region" description="Basic and acidic residues" evidence="8">
    <location>
        <begin position="209"/>
        <end position="218"/>
    </location>
</feature>
<dbReference type="Gene3D" id="3.40.50.150">
    <property type="entry name" value="Vaccinia Virus protein VP39"/>
    <property type="match status" value="1"/>
</dbReference>
<evidence type="ECO:0000259" key="9">
    <source>
        <dbReference type="PROSITE" id="PS50020"/>
    </source>
</evidence>
<dbReference type="GO" id="GO:0005634">
    <property type="term" value="C:nucleus"/>
    <property type="evidence" value="ECO:0007669"/>
    <property type="project" value="TreeGrafter"/>
</dbReference>
<dbReference type="Proteomes" id="UP000249390">
    <property type="component" value="Unassembled WGS sequence"/>
</dbReference>
<dbReference type="InterPro" id="IPR029063">
    <property type="entry name" value="SAM-dependent_MTases_sf"/>
</dbReference>